<dbReference type="EMBL" id="FNGM01000015">
    <property type="protein sequence ID" value="SDM62072.1"/>
    <property type="molecule type" value="Genomic_DNA"/>
</dbReference>
<dbReference type="EMBL" id="LIPY01000120">
    <property type="protein sequence ID" value="KWX72299.1"/>
    <property type="molecule type" value="Genomic_DNA"/>
</dbReference>
<keyword evidence="4" id="KW-1185">Reference proteome</keyword>
<proteinExistence type="predicted"/>
<dbReference type="Proteomes" id="UP000182783">
    <property type="component" value="Unassembled WGS sequence"/>
</dbReference>
<accession>A0A1G9UQ62</accession>
<keyword evidence="1" id="KW-1133">Transmembrane helix</keyword>
<dbReference type="RefSeq" id="WP_062525393.1">
    <property type="nucleotide sequence ID" value="NZ_CP048429.1"/>
</dbReference>
<name>A0A1G9UQ62_9BACL</name>
<organism evidence="3 5">
    <name type="scientific">Paenibacillus jilunlii</name>
    <dbReference type="NCBI Taxonomy" id="682956"/>
    <lineage>
        <taxon>Bacteria</taxon>
        <taxon>Bacillati</taxon>
        <taxon>Bacillota</taxon>
        <taxon>Bacilli</taxon>
        <taxon>Bacillales</taxon>
        <taxon>Paenibacillaceae</taxon>
        <taxon>Paenibacillus</taxon>
    </lineage>
</organism>
<dbReference type="Proteomes" id="UP000070252">
    <property type="component" value="Unassembled WGS sequence"/>
</dbReference>
<evidence type="ECO:0000256" key="1">
    <source>
        <dbReference type="SAM" id="Phobius"/>
    </source>
</evidence>
<gene>
    <name evidence="2" type="ORF">AML91_20920</name>
    <name evidence="3" type="ORF">SAMN05216191_11516</name>
</gene>
<dbReference type="AlphaFoldDB" id="A0A1G9UQ62"/>
<evidence type="ECO:0000313" key="3">
    <source>
        <dbReference type="EMBL" id="SDM62072.1"/>
    </source>
</evidence>
<dbReference type="OrthoDB" id="2662982at2"/>
<sequence length="377" mass="42790">MCKDELTSDELFLKEGDHSAQLPLVDVHDSVMKAIGLGNDRLMMEHASQLQAGNTPNVMQSMEPVVEAERYRKRTLRRHMGRWAAALILIALLGGSYSLFIESPGQAAKFQYEVLPYQPLVVTEEGGQVVRSNKPIFLSEKKIPQRQESKEDKLFSEKYSEAYKAVEKLLLPEEFASYVLRQEKAGGELPVIGVVNRLMLFNDYSSYVAKAKKYKAPDLKQPEYMPEGYVFDQAVIRPYFEIKEKELLALTGGIKLEGGYRVPWRKEPLGSINFDNSGLSYKKGQAIVNISVKRLKEKTGIIESLMWTKNTIVENILVNGTQLIYMDHSRDGKVKLGYKYKLVWADPEQHMLYNLTTSPESSLTKEEIIHIAAGMMN</sequence>
<reference evidence="3 5" key="2">
    <citation type="submission" date="2016-10" db="EMBL/GenBank/DDBJ databases">
        <authorList>
            <person name="de Groot N.N."/>
        </authorList>
    </citation>
    <scope>NUCLEOTIDE SEQUENCE [LARGE SCALE GENOMIC DNA]</scope>
    <source>
        <strain evidence="3 5">CGMCC 1.10239</strain>
    </source>
</reference>
<keyword evidence="1" id="KW-0472">Membrane</keyword>
<evidence type="ECO:0000313" key="5">
    <source>
        <dbReference type="Proteomes" id="UP000182783"/>
    </source>
</evidence>
<feature type="transmembrane region" description="Helical" evidence="1">
    <location>
        <begin position="80"/>
        <end position="100"/>
    </location>
</feature>
<evidence type="ECO:0000313" key="2">
    <source>
        <dbReference type="EMBL" id="KWX72299.1"/>
    </source>
</evidence>
<protein>
    <recommendedName>
        <fullName evidence="6">DUF4367 domain-containing protein</fullName>
    </recommendedName>
</protein>
<evidence type="ECO:0008006" key="6">
    <source>
        <dbReference type="Google" id="ProtNLM"/>
    </source>
</evidence>
<reference evidence="2 4" key="1">
    <citation type="submission" date="2015-08" db="EMBL/GenBank/DDBJ databases">
        <title>Genome of Paenibacillus jilunlii.</title>
        <authorList>
            <person name="Sant'Anna F.H."/>
            <person name="Ambrosini A."/>
            <person name="Souza R."/>
            <person name="Bach E."/>
            <person name="Fernandes G."/>
            <person name="Balsanelli E."/>
            <person name="Baura V.A."/>
            <person name="Pedrosa F.O."/>
            <person name="Souza E.M."/>
            <person name="Passaglia L."/>
        </authorList>
    </citation>
    <scope>NUCLEOTIDE SEQUENCE [LARGE SCALE GENOMIC DNA]</scope>
    <source>
        <strain evidence="2 4">DSM 23019</strain>
    </source>
</reference>
<keyword evidence="1" id="KW-0812">Transmembrane</keyword>
<evidence type="ECO:0000313" key="4">
    <source>
        <dbReference type="Proteomes" id="UP000070252"/>
    </source>
</evidence>